<dbReference type="EMBL" id="JARKHS020012455">
    <property type="protein sequence ID" value="KAK8776888.1"/>
    <property type="molecule type" value="Genomic_DNA"/>
</dbReference>
<reference evidence="8 9" key="1">
    <citation type="journal article" date="2023" name="Arcadia Sci">
        <title>De novo assembly of a long-read Amblyomma americanum tick genome.</title>
        <authorList>
            <person name="Chou S."/>
            <person name="Poskanzer K.E."/>
            <person name="Rollins M."/>
            <person name="Thuy-Boun P.S."/>
        </authorList>
    </citation>
    <scope>NUCLEOTIDE SEQUENCE [LARGE SCALE GENOMIC DNA]</scope>
    <source>
        <strain evidence="8">F_SG_1</strain>
        <tissue evidence="8">Salivary glands</tissue>
    </source>
</reference>
<dbReference type="Proteomes" id="UP001321473">
    <property type="component" value="Unassembled WGS sequence"/>
</dbReference>
<feature type="region of interest" description="Disordered" evidence="6">
    <location>
        <begin position="41"/>
        <end position="110"/>
    </location>
</feature>
<dbReference type="SMART" id="SM00692">
    <property type="entry name" value="DM3"/>
    <property type="match status" value="1"/>
</dbReference>
<evidence type="ECO:0000256" key="1">
    <source>
        <dbReference type="ARBA" id="ARBA00022723"/>
    </source>
</evidence>
<keyword evidence="9" id="KW-1185">Reference proteome</keyword>
<keyword evidence="2 5" id="KW-0863">Zinc-finger</keyword>
<evidence type="ECO:0000256" key="4">
    <source>
        <dbReference type="ARBA" id="ARBA00023125"/>
    </source>
</evidence>
<dbReference type="SUPFAM" id="SSF57716">
    <property type="entry name" value="Glucocorticoid receptor-like (DNA-binding domain)"/>
    <property type="match status" value="1"/>
</dbReference>
<comment type="caution">
    <text evidence="8">The sequence shown here is derived from an EMBL/GenBank/DDBJ whole genome shotgun (WGS) entry which is preliminary data.</text>
</comment>
<keyword evidence="1" id="KW-0479">Metal-binding</keyword>
<dbReference type="GO" id="GO:0003677">
    <property type="term" value="F:DNA binding"/>
    <property type="evidence" value="ECO:0007669"/>
    <property type="project" value="UniProtKB-UniRule"/>
</dbReference>
<keyword evidence="3" id="KW-0862">Zinc</keyword>
<accession>A0AAQ4EQM4</accession>
<evidence type="ECO:0000256" key="5">
    <source>
        <dbReference type="PROSITE-ProRule" id="PRU00309"/>
    </source>
</evidence>
<evidence type="ECO:0000256" key="6">
    <source>
        <dbReference type="SAM" id="MobiDB-lite"/>
    </source>
</evidence>
<sequence length="123" mass="13938">MHRFPQGEKNKLVRQHWIANLQRKDFNPGSSARVCSVHFIDGRPSKDNPYPTLHLGTPTAHHKGRRKLVRHDVKPLEPETCSTAEPLSHHLSDEQDEESAAADDHLPINIATEDVSHRYGKVV</sequence>
<evidence type="ECO:0000313" key="8">
    <source>
        <dbReference type="EMBL" id="KAK8776888.1"/>
    </source>
</evidence>
<gene>
    <name evidence="8" type="ORF">V5799_029767</name>
</gene>
<name>A0AAQ4EQM4_AMBAM</name>
<evidence type="ECO:0000259" key="7">
    <source>
        <dbReference type="PROSITE" id="PS50950"/>
    </source>
</evidence>
<dbReference type="AlphaFoldDB" id="A0AAQ4EQM4"/>
<organism evidence="8 9">
    <name type="scientific">Amblyomma americanum</name>
    <name type="common">Lone star tick</name>
    <dbReference type="NCBI Taxonomy" id="6943"/>
    <lineage>
        <taxon>Eukaryota</taxon>
        <taxon>Metazoa</taxon>
        <taxon>Ecdysozoa</taxon>
        <taxon>Arthropoda</taxon>
        <taxon>Chelicerata</taxon>
        <taxon>Arachnida</taxon>
        <taxon>Acari</taxon>
        <taxon>Parasitiformes</taxon>
        <taxon>Ixodida</taxon>
        <taxon>Ixodoidea</taxon>
        <taxon>Ixodidae</taxon>
        <taxon>Amblyomminae</taxon>
        <taxon>Amblyomma</taxon>
    </lineage>
</organism>
<proteinExistence type="predicted"/>
<feature type="domain" description="THAP-type" evidence="7">
    <location>
        <begin position="1"/>
        <end position="54"/>
    </location>
</feature>
<evidence type="ECO:0000256" key="2">
    <source>
        <dbReference type="ARBA" id="ARBA00022771"/>
    </source>
</evidence>
<keyword evidence="4 5" id="KW-0238">DNA-binding</keyword>
<feature type="compositionally biased region" description="Basic residues" evidence="6">
    <location>
        <begin position="60"/>
        <end position="69"/>
    </location>
</feature>
<protein>
    <recommendedName>
        <fullName evidence="7">THAP-type domain-containing protein</fullName>
    </recommendedName>
</protein>
<dbReference type="InterPro" id="IPR006612">
    <property type="entry name" value="THAP_Znf"/>
</dbReference>
<dbReference type="GO" id="GO:0008270">
    <property type="term" value="F:zinc ion binding"/>
    <property type="evidence" value="ECO:0007669"/>
    <property type="project" value="UniProtKB-KW"/>
</dbReference>
<evidence type="ECO:0000256" key="3">
    <source>
        <dbReference type="ARBA" id="ARBA00022833"/>
    </source>
</evidence>
<evidence type="ECO:0000313" key="9">
    <source>
        <dbReference type="Proteomes" id="UP001321473"/>
    </source>
</evidence>
<dbReference type="PROSITE" id="PS50950">
    <property type="entry name" value="ZF_THAP"/>
    <property type="match status" value="1"/>
</dbReference>
<dbReference type="Pfam" id="PF05485">
    <property type="entry name" value="THAP"/>
    <property type="match status" value="1"/>
</dbReference>